<keyword evidence="3" id="KW-1185">Reference proteome</keyword>
<reference evidence="2 3" key="2">
    <citation type="submission" date="2019-01" db="EMBL/GenBank/DDBJ databases">
        <title>The decoding of complex shrimp genome reveals the adaptation for benthos swimmer, frequently molting mechanism and breeding impact on genome.</title>
        <authorList>
            <person name="Sun Y."/>
            <person name="Gao Y."/>
            <person name="Yu Y."/>
        </authorList>
    </citation>
    <scope>NUCLEOTIDE SEQUENCE [LARGE SCALE GENOMIC DNA]</scope>
    <source>
        <tissue evidence="2">Muscle</tissue>
    </source>
</reference>
<feature type="compositionally biased region" description="Acidic residues" evidence="1">
    <location>
        <begin position="381"/>
        <end position="406"/>
    </location>
</feature>
<evidence type="ECO:0000313" key="2">
    <source>
        <dbReference type="EMBL" id="ROT78932.1"/>
    </source>
</evidence>
<proteinExistence type="predicted"/>
<accession>A0A423TR63</accession>
<sequence>MQSCCASAFTTSLLLFPLWKERHMSRECPFPRGQEGRVPNFTGDFTRGNPHTLHHSPDRAGPNNSSSDYPSSRDVQSWHSVLMGRLFSASSTLGLSKILQGVSGEPFHPAAEVTLSFTISPDLVLLHRTIVADLSFHGDVLLGTDFLRRQDFTLQSEAQSPHGLLILGGCELSLLYTDAHSLQISLGTRLGTVTPLGEVYSVPHSTSHHVQPQSTFRETAARNHVPPVRTGPEDGQNKNYTAHRSTGIAAAGRDRCPISSGCTVPQGLSSLSTSALTEPRSPLQAGEESPFITASAVTEPKHFAESFLSPDGAIEPEMEWDDFSASLWGNSEEWDIEDAFLPPSVAVATCEAVTDDDDPGPDDPDVPDLDAEDSVGPSQDPDVEDVDADADPADPAPDTDVEDVDADGPIADVRADFTGGPDDDVTPCAVL</sequence>
<dbReference type="AlphaFoldDB" id="A0A423TR63"/>
<name>A0A423TR63_PENVA</name>
<dbReference type="EMBL" id="QCYY01001313">
    <property type="protein sequence ID" value="ROT78932.1"/>
    <property type="molecule type" value="Genomic_DNA"/>
</dbReference>
<comment type="caution">
    <text evidence="2">The sequence shown here is derived from an EMBL/GenBank/DDBJ whole genome shotgun (WGS) entry which is preliminary data.</text>
</comment>
<feature type="region of interest" description="Disordered" evidence="1">
    <location>
        <begin position="352"/>
        <end position="431"/>
    </location>
</feature>
<reference evidence="2 3" key="1">
    <citation type="submission" date="2018-04" db="EMBL/GenBank/DDBJ databases">
        <authorList>
            <person name="Zhang X."/>
            <person name="Yuan J."/>
            <person name="Li F."/>
            <person name="Xiang J."/>
        </authorList>
    </citation>
    <scope>NUCLEOTIDE SEQUENCE [LARGE SCALE GENOMIC DNA]</scope>
    <source>
        <tissue evidence="2">Muscle</tissue>
    </source>
</reference>
<evidence type="ECO:0000256" key="1">
    <source>
        <dbReference type="SAM" id="MobiDB-lite"/>
    </source>
</evidence>
<feature type="compositionally biased region" description="Acidic residues" evidence="1">
    <location>
        <begin position="353"/>
        <end position="373"/>
    </location>
</feature>
<feature type="region of interest" description="Disordered" evidence="1">
    <location>
        <begin position="30"/>
        <end position="72"/>
    </location>
</feature>
<dbReference type="Proteomes" id="UP000283509">
    <property type="component" value="Unassembled WGS sequence"/>
</dbReference>
<organism evidence="2 3">
    <name type="scientific">Penaeus vannamei</name>
    <name type="common">Whiteleg shrimp</name>
    <name type="synonym">Litopenaeus vannamei</name>
    <dbReference type="NCBI Taxonomy" id="6689"/>
    <lineage>
        <taxon>Eukaryota</taxon>
        <taxon>Metazoa</taxon>
        <taxon>Ecdysozoa</taxon>
        <taxon>Arthropoda</taxon>
        <taxon>Crustacea</taxon>
        <taxon>Multicrustacea</taxon>
        <taxon>Malacostraca</taxon>
        <taxon>Eumalacostraca</taxon>
        <taxon>Eucarida</taxon>
        <taxon>Decapoda</taxon>
        <taxon>Dendrobranchiata</taxon>
        <taxon>Penaeoidea</taxon>
        <taxon>Penaeidae</taxon>
        <taxon>Penaeus</taxon>
    </lineage>
</organism>
<gene>
    <name evidence="2" type="ORF">C7M84_002328</name>
</gene>
<feature type="compositionally biased region" description="Polar residues" evidence="1">
    <location>
        <begin position="62"/>
        <end position="72"/>
    </location>
</feature>
<evidence type="ECO:0000313" key="3">
    <source>
        <dbReference type="Proteomes" id="UP000283509"/>
    </source>
</evidence>
<protein>
    <submittedName>
        <fullName evidence="2">Uncharacterized protein</fullName>
    </submittedName>
</protein>